<dbReference type="Pfam" id="PF02498">
    <property type="entry name" value="Bro-N"/>
    <property type="match status" value="1"/>
</dbReference>
<evidence type="ECO:0000313" key="2">
    <source>
        <dbReference type="EMBL" id="DAG06102.1"/>
    </source>
</evidence>
<accession>A0A8S5VHE0</accession>
<dbReference type="EMBL" id="BK016266">
    <property type="protein sequence ID" value="DAG06102.1"/>
    <property type="molecule type" value="Genomic_DNA"/>
</dbReference>
<dbReference type="PANTHER" id="PTHR36180">
    <property type="entry name" value="DNA-BINDING PROTEIN-RELATED-RELATED"/>
    <property type="match status" value="1"/>
</dbReference>
<protein>
    <submittedName>
        <fullName evidence="2">Repressor domain protein</fullName>
    </submittedName>
</protein>
<dbReference type="InterPro" id="IPR003497">
    <property type="entry name" value="BRO_N_domain"/>
</dbReference>
<organism evidence="2">
    <name type="scientific">Siphoviridae sp. ctNxi14</name>
    <dbReference type="NCBI Taxonomy" id="2825475"/>
    <lineage>
        <taxon>Viruses</taxon>
        <taxon>Duplodnaviria</taxon>
        <taxon>Heunggongvirae</taxon>
        <taxon>Uroviricota</taxon>
        <taxon>Caudoviricetes</taxon>
    </lineage>
</organism>
<dbReference type="GO" id="GO:0003677">
    <property type="term" value="F:DNA binding"/>
    <property type="evidence" value="ECO:0007669"/>
    <property type="project" value="InterPro"/>
</dbReference>
<sequence length="253" mass="28399">MANIQVFEYQNSKVRTVDMDGEAWFVLKDVCAVLGISNNRMAADRLDDDEKGVSLIDTLGGKQEMVIVNESGLYHVILRSDKPEAAPFRRWVTNDVLPAIRKTGSYNAPQLTRSQLLATALIAAHEELEEKDKQIETMKPKALFADAVSASGQSILVGEMAKLLSQNGIQMGQNRLFQWMRENGYLIKDKKRTDYNMPTQKSMELRLFEIKETSIAHSDGHTSINKTPKVTGIGQVYFVNLFLKTEKSKKAEG</sequence>
<proteinExistence type="predicted"/>
<name>A0A8S5VHE0_9CAUD</name>
<dbReference type="PROSITE" id="PS51750">
    <property type="entry name" value="BRO_N"/>
    <property type="match status" value="1"/>
</dbReference>
<dbReference type="Pfam" id="PF03374">
    <property type="entry name" value="ANT"/>
    <property type="match status" value="1"/>
</dbReference>
<feature type="domain" description="Bro-N" evidence="1">
    <location>
        <begin position="1"/>
        <end position="104"/>
    </location>
</feature>
<dbReference type="InterPro" id="IPR005039">
    <property type="entry name" value="Ant_C"/>
</dbReference>
<dbReference type="PANTHER" id="PTHR36180:SF2">
    <property type="entry name" value="BRO FAMILY PROTEIN"/>
    <property type="match status" value="1"/>
</dbReference>
<dbReference type="SMART" id="SM01040">
    <property type="entry name" value="Bro-N"/>
    <property type="match status" value="1"/>
</dbReference>
<reference evidence="2" key="1">
    <citation type="journal article" date="2021" name="Proc. Natl. Acad. Sci. U.S.A.">
        <title>A Catalog of Tens of Thousands of Viruses from Human Metagenomes Reveals Hidden Associations with Chronic Diseases.</title>
        <authorList>
            <person name="Tisza M.J."/>
            <person name="Buck C.B."/>
        </authorList>
    </citation>
    <scope>NUCLEOTIDE SEQUENCE</scope>
    <source>
        <strain evidence="2">CtNxi14</strain>
    </source>
</reference>
<evidence type="ECO:0000259" key="1">
    <source>
        <dbReference type="PROSITE" id="PS51750"/>
    </source>
</evidence>